<feature type="region of interest" description="Disordered" evidence="1">
    <location>
        <begin position="94"/>
        <end position="126"/>
    </location>
</feature>
<keyword evidence="3" id="KW-1185">Reference proteome</keyword>
<feature type="compositionally biased region" description="Acidic residues" evidence="1">
    <location>
        <begin position="117"/>
        <end position="126"/>
    </location>
</feature>
<gene>
    <name evidence="2" type="ORF">WOLCODRAFT_18710</name>
</gene>
<dbReference type="EMBL" id="KB468157">
    <property type="protein sequence ID" value="PCH44064.1"/>
    <property type="molecule type" value="Genomic_DNA"/>
</dbReference>
<evidence type="ECO:0000256" key="1">
    <source>
        <dbReference type="SAM" id="MobiDB-lite"/>
    </source>
</evidence>
<protein>
    <submittedName>
        <fullName evidence="2">Uncharacterized protein</fullName>
    </submittedName>
</protein>
<name>A0A2H3K4S7_WOLCO</name>
<reference evidence="2 3" key="1">
    <citation type="journal article" date="2012" name="Science">
        <title>The Paleozoic origin of enzymatic lignin decomposition reconstructed from 31 fungal genomes.</title>
        <authorList>
            <person name="Floudas D."/>
            <person name="Binder M."/>
            <person name="Riley R."/>
            <person name="Barry K."/>
            <person name="Blanchette R.A."/>
            <person name="Henrissat B."/>
            <person name="Martinez A.T."/>
            <person name="Otillar R."/>
            <person name="Spatafora J.W."/>
            <person name="Yadav J.S."/>
            <person name="Aerts A."/>
            <person name="Benoit I."/>
            <person name="Boyd A."/>
            <person name="Carlson A."/>
            <person name="Copeland A."/>
            <person name="Coutinho P.M."/>
            <person name="de Vries R.P."/>
            <person name="Ferreira P."/>
            <person name="Findley K."/>
            <person name="Foster B."/>
            <person name="Gaskell J."/>
            <person name="Glotzer D."/>
            <person name="Gorecki P."/>
            <person name="Heitman J."/>
            <person name="Hesse C."/>
            <person name="Hori C."/>
            <person name="Igarashi K."/>
            <person name="Jurgens J.A."/>
            <person name="Kallen N."/>
            <person name="Kersten P."/>
            <person name="Kohler A."/>
            <person name="Kuees U."/>
            <person name="Kumar T.K.A."/>
            <person name="Kuo A."/>
            <person name="LaButti K."/>
            <person name="Larrondo L.F."/>
            <person name="Lindquist E."/>
            <person name="Ling A."/>
            <person name="Lombard V."/>
            <person name="Lucas S."/>
            <person name="Lundell T."/>
            <person name="Martin R."/>
            <person name="McLaughlin D.J."/>
            <person name="Morgenstern I."/>
            <person name="Morin E."/>
            <person name="Murat C."/>
            <person name="Nagy L.G."/>
            <person name="Nolan M."/>
            <person name="Ohm R.A."/>
            <person name="Patyshakuliyeva A."/>
            <person name="Rokas A."/>
            <person name="Ruiz-Duenas F.J."/>
            <person name="Sabat G."/>
            <person name="Salamov A."/>
            <person name="Samejima M."/>
            <person name="Schmutz J."/>
            <person name="Slot J.C."/>
            <person name="St John F."/>
            <person name="Stenlid J."/>
            <person name="Sun H."/>
            <person name="Sun S."/>
            <person name="Syed K."/>
            <person name="Tsang A."/>
            <person name="Wiebenga A."/>
            <person name="Young D."/>
            <person name="Pisabarro A."/>
            <person name="Eastwood D.C."/>
            <person name="Martin F."/>
            <person name="Cullen D."/>
            <person name="Grigoriev I.V."/>
            <person name="Hibbett D.S."/>
        </authorList>
    </citation>
    <scope>NUCLEOTIDE SEQUENCE [LARGE SCALE GENOMIC DNA]</scope>
    <source>
        <strain evidence="2 3">MD-104</strain>
    </source>
</reference>
<dbReference type="Proteomes" id="UP000218811">
    <property type="component" value="Unassembled WGS sequence"/>
</dbReference>
<evidence type="ECO:0000313" key="2">
    <source>
        <dbReference type="EMBL" id="PCH44064.1"/>
    </source>
</evidence>
<organism evidence="2 3">
    <name type="scientific">Wolfiporia cocos (strain MD-104)</name>
    <name type="common">Brown rot fungus</name>
    <dbReference type="NCBI Taxonomy" id="742152"/>
    <lineage>
        <taxon>Eukaryota</taxon>
        <taxon>Fungi</taxon>
        <taxon>Dikarya</taxon>
        <taxon>Basidiomycota</taxon>
        <taxon>Agaricomycotina</taxon>
        <taxon>Agaricomycetes</taxon>
        <taxon>Polyporales</taxon>
        <taxon>Phaeolaceae</taxon>
        <taxon>Wolfiporia</taxon>
    </lineage>
</organism>
<accession>A0A2H3K4S7</accession>
<evidence type="ECO:0000313" key="3">
    <source>
        <dbReference type="Proteomes" id="UP000218811"/>
    </source>
</evidence>
<sequence length="126" mass="14157">MCHFIVHVREYSCTHQVVIDKAPVDCGDPHCRKSGGHLTGEHDCARECYEKQAVSLLAAHIVDGASRKTPSRAFVVDVRVEACPPCMGEIIYSSDEEEEEEDIYGVYLNRRPRDSKSEDEDEGESE</sequence>
<dbReference type="AlphaFoldDB" id="A0A2H3K4S7"/>
<feature type="compositionally biased region" description="Acidic residues" evidence="1">
    <location>
        <begin position="94"/>
        <end position="103"/>
    </location>
</feature>
<proteinExistence type="predicted"/>